<dbReference type="Proteomes" id="UP000245880">
    <property type="component" value="Unassembled WGS sequence"/>
</dbReference>
<evidence type="ECO:0000256" key="1">
    <source>
        <dbReference type="SAM" id="Phobius"/>
    </source>
</evidence>
<comment type="caution">
    <text evidence="2">The sequence shown here is derived from an EMBL/GenBank/DDBJ whole genome shotgun (WGS) entry which is preliminary data.</text>
</comment>
<proteinExistence type="predicted"/>
<keyword evidence="1" id="KW-0812">Transmembrane</keyword>
<dbReference type="AlphaFoldDB" id="A0A316ALA6"/>
<evidence type="ECO:0000313" key="3">
    <source>
        <dbReference type="Proteomes" id="UP000245880"/>
    </source>
</evidence>
<sequence length="126" mass="14598">MKPYSEYTAEELAMEKLFIRWIRFPDDPSINAFWEGWQRKNPDMQATIHTARSLVLRAADPRIDSISQQDAHTLWGRIKSTLENRTERESAQPSHIVPSSRIGWEGILIAIVLAILFLILTYTLFV</sequence>
<keyword evidence="1" id="KW-1133">Transmembrane helix</keyword>
<evidence type="ECO:0000313" key="2">
    <source>
        <dbReference type="EMBL" id="PWJ58331.1"/>
    </source>
</evidence>
<accession>A0A316ALA6</accession>
<keyword evidence="1" id="KW-0472">Membrane</keyword>
<dbReference type="OrthoDB" id="954187at2"/>
<feature type="transmembrane region" description="Helical" evidence="1">
    <location>
        <begin position="102"/>
        <end position="125"/>
    </location>
</feature>
<dbReference type="EMBL" id="QGDT01000004">
    <property type="protein sequence ID" value="PWJ58331.1"/>
    <property type="molecule type" value="Genomic_DNA"/>
</dbReference>
<protein>
    <submittedName>
        <fullName evidence="2">Uncharacterized protein</fullName>
    </submittedName>
</protein>
<dbReference type="RefSeq" id="WP_109674192.1">
    <property type="nucleotide sequence ID" value="NZ_QGDT01000004.1"/>
</dbReference>
<keyword evidence="3" id="KW-1185">Reference proteome</keyword>
<gene>
    <name evidence="2" type="ORF">CLV98_104190</name>
</gene>
<reference evidence="2 3" key="1">
    <citation type="submission" date="2018-03" db="EMBL/GenBank/DDBJ databases">
        <title>Genomic Encyclopedia of Archaeal and Bacterial Type Strains, Phase II (KMG-II): from individual species to whole genera.</title>
        <authorList>
            <person name="Goeker M."/>
        </authorList>
    </citation>
    <scope>NUCLEOTIDE SEQUENCE [LARGE SCALE GENOMIC DNA]</scope>
    <source>
        <strain evidence="2 3">DSM 100346</strain>
    </source>
</reference>
<name>A0A316ALA6_9BACT</name>
<organism evidence="2 3">
    <name type="scientific">Dyadobacter jejuensis</name>
    <dbReference type="NCBI Taxonomy" id="1082580"/>
    <lineage>
        <taxon>Bacteria</taxon>
        <taxon>Pseudomonadati</taxon>
        <taxon>Bacteroidota</taxon>
        <taxon>Cytophagia</taxon>
        <taxon>Cytophagales</taxon>
        <taxon>Spirosomataceae</taxon>
        <taxon>Dyadobacter</taxon>
    </lineage>
</organism>